<proteinExistence type="predicted"/>
<sequence>MIHPKRVLSGSLSTHHCLMTRFRGDQMQLTIRAHTISGIS</sequence>
<organism evidence="1 2">
    <name type="scientific">Oesophagostomum dentatum</name>
    <name type="common">Nodular worm</name>
    <dbReference type="NCBI Taxonomy" id="61180"/>
    <lineage>
        <taxon>Eukaryota</taxon>
        <taxon>Metazoa</taxon>
        <taxon>Ecdysozoa</taxon>
        <taxon>Nematoda</taxon>
        <taxon>Chromadorea</taxon>
        <taxon>Rhabditida</taxon>
        <taxon>Rhabditina</taxon>
        <taxon>Rhabditomorpha</taxon>
        <taxon>Strongyloidea</taxon>
        <taxon>Strongylidae</taxon>
        <taxon>Oesophagostomum</taxon>
    </lineage>
</organism>
<gene>
    <name evidence="1" type="ORF">OESDEN_23716</name>
</gene>
<accession>A0A0B1RVG7</accession>
<dbReference type="Proteomes" id="UP000053660">
    <property type="component" value="Unassembled WGS sequence"/>
</dbReference>
<reference evidence="1 2" key="1">
    <citation type="submission" date="2014-03" db="EMBL/GenBank/DDBJ databases">
        <title>Draft genome of the hookworm Oesophagostomum dentatum.</title>
        <authorList>
            <person name="Mitreva M."/>
        </authorList>
    </citation>
    <scope>NUCLEOTIDE SEQUENCE [LARGE SCALE GENOMIC DNA]</scope>
    <source>
        <strain evidence="1 2">OD-Hann</strain>
    </source>
</reference>
<keyword evidence="2" id="KW-1185">Reference proteome</keyword>
<dbReference type="AlphaFoldDB" id="A0A0B1RVG7"/>
<protein>
    <submittedName>
        <fullName evidence="1">Uncharacterized protein</fullName>
    </submittedName>
</protein>
<dbReference type="EMBL" id="KN611531">
    <property type="protein sequence ID" value="KHJ76664.1"/>
    <property type="molecule type" value="Genomic_DNA"/>
</dbReference>
<evidence type="ECO:0000313" key="2">
    <source>
        <dbReference type="Proteomes" id="UP000053660"/>
    </source>
</evidence>
<evidence type="ECO:0000313" key="1">
    <source>
        <dbReference type="EMBL" id="KHJ76664.1"/>
    </source>
</evidence>
<name>A0A0B1RVG7_OESDE</name>